<evidence type="ECO:0008006" key="5">
    <source>
        <dbReference type="Google" id="ProtNLM"/>
    </source>
</evidence>
<keyword evidence="4" id="KW-1185">Reference proteome</keyword>
<keyword evidence="1" id="KW-1133">Transmembrane helix</keyword>
<dbReference type="EMBL" id="FMZO01000006">
    <property type="protein sequence ID" value="SDD15702.1"/>
    <property type="molecule type" value="Genomic_DNA"/>
</dbReference>
<protein>
    <recommendedName>
        <fullName evidence="5">F5/8 type C domain-containing protein</fullName>
    </recommendedName>
</protein>
<organism evidence="3 4">
    <name type="scientific">Niabella drilacis (strain DSM 25811 / CCM 8410 / CCUG 62505 / LMG 26954 / E90)</name>
    <dbReference type="NCBI Taxonomy" id="1285928"/>
    <lineage>
        <taxon>Bacteria</taxon>
        <taxon>Pseudomonadati</taxon>
        <taxon>Bacteroidota</taxon>
        <taxon>Chitinophagia</taxon>
        <taxon>Chitinophagales</taxon>
        <taxon>Chitinophagaceae</taxon>
        <taxon>Niabella</taxon>
    </lineage>
</organism>
<gene>
    <name evidence="3" type="ORF">SAMN04487894_106212</name>
</gene>
<dbReference type="RefSeq" id="WP_090390530.1">
    <property type="nucleotide sequence ID" value="NZ_FMZO01000006.1"/>
</dbReference>
<evidence type="ECO:0000313" key="3">
    <source>
        <dbReference type="EMBL" id="SDD15702.1"/>
    </source>
</evidence>
<reference evidence="4" key="1">
    <citation type="submission" date="2016-10" db="EMBL/GenBank/DDBJ databases">
        <authorList>
            <person name="Varghese N."/>
            <person name="Submissions S."/>
        </authorList>
    </citation>
    <scope>NUCLEOTIDE SEQUENCE [LARGE SCALE GENOMIC DNA]</scope>
    <source>
        <strain evidence="4">DSM 25811 / CCM 8410 / LMG 26954 / E90</strain>
    </source>
</reference>
<feature type="transmembrane region" description="Helical" evidence="1">
    <location>
        <begin position="126"/>
        <end position="145"/>
    </location>
</feature>
<evidence type="ECO:0000256" key="2">
    <source>
        <dbReference type="SAM" id="SignalP"/>
    </source>
</evidence>
<dbReference type="OrthoDB" id="9757947at2"/>
<feature type="chain" id="PRO_5011483460" description="F5/8 type C domain-containing protein" evidence="2">
    <location>
        <begin position="22"/>
        <end position="206"/>
    </location>
</feature>
<name>A0A1G6SFN3_NIADE</name>
<evidence type="ECO:0000256" key="1">
    <source>
        <dbReference type="SAM" id="Phobius"/>
    </source>
</evidence>
<accession>A0A1G6SFN3</accession>
<sequence length="206" mass="21647">MKLKPLLLLFAITGLSLAAGAQGALYSASGSGTAGAISIDWVLGSLSTDGSPGAIALPVQFGTLSAAITKNRLLVKWTTETETNNDHFDIEVSADGTHFKKIAAVASKAAEGNSTLLLEYTYETNLLETALTLGLGILLATGLFVKRKRNYRNAAAIFLLAVALATGCSKKDMEVTPPGSNLYLRIAQVDKDGATLYSRIIKVTPD</sequence>
<proteinExistence type="predicted"/>
<evidence type="ECO:0000313" key="4">
    <source>
        <dbReference type="Proteomes" id="UP000198757"/>
    </source>
</evidence>
<keyword evidence="1" id="KW-0812">Transmembrane</keyword>
<feature type="signal peptide" evidence="2">
    <location>
        <begin position="1"/>
        <end position="21"/>
    </location>
</feature>
<dbReference type="Proteomes" id="UP000198757">
    <property type="component" value="Unassembled WGS sequence"/>
</dbReference>
<dbReference type="STRING" id="1285928.SAMN04487894_106212"/>
<keyword evidence="2" id="KW-0732">Signal</keyword>
<keyword evidence="1" id="KW-0472">Membrane</keyword>
<dbReference type="AlphaFoldDB" id="A0A1G6SFN3"/>